<dbReference type="PATRIC" id="fig|322095.3.peg.467"/>
<dbReference type="OrthoDB" id="9810755at2"/>
<evidence type="ECO:0000313" key="3">
    <source>
        <dbReference type="EMBL" id="KXB77593.1"/>
    </source>
</evidence>
<evidence type="ECO:0008006" key="5">
    <source>
        <dbReference type="Google" id="ProtNLM"/>
    </source>
</evidence>
<dbReference type="EMBL" id="LSDK01000035">
    <property type="protein sequence ID" value="KXB77593.1"/>
    <property type="molecule type" value="Genomic_DNA"/>
</dbReference>
<dbReference type="InterPro" id="IPR037108">
    <property type="entry name" value="TM1727-like_C_sf"/>
</dbReference>
<gene>
    <name evidence="3" type="ORF">HMPREF3185_00475</name>
</gene>
<name>A0A134BCB7_9PORP</name>
<keyword evidence="4" id="KW-1185">Reference proteome</keyword>
<dbReference type="Gene3D" id="1.10.1040.20">
    <property type="entry name" value="ProC-like, C-terminal domain"/>
    <property type="match status" value="1"/>
</dbReference>
<dbReference type="Pfam" id="PF10727">
    <property type="entry name" value="Rossmann-like"/>
    <property type="match status" value="1"/>
</dbReference>
<evidence type="ECO:0000313" key="4">
    <source>
        <dbReference type="Proteomes" id="UP000070224"/>
    </source>
</evidence>
<dbReference type="AlphaFoldDB" id="A0A134BCB7"/>
<sequence length="271" mass="29343">MTAERIVLLGAGRLATHLSRALKAYAPERRIVQIYSPGGHSARRLAESLGDDVQVASRVDELDRTADCYLFAVPDTAIAEVAESLSVHSIGGDALWVHVSGATPLEALSLGHRDAAVLYPLQTFSEGRELDFRKVPLYLEGATPEAKTAVEALGRELSDVVSWATSEQRQVLHIAAVVACNFSNYLIGRAESLLVAQGLPPKAILPLLDEMNEKLHHLPAVEAQTGPAQRGDKETIRRHQAFLIKSGEAELAALYDELSTAIQHIYGAISR</sequence>
<dbReference type="InterPro" id="IPR008927">
    <property type="entry name" value="6-PGluconate_DH-like_C_sf"/>
</dbReference>
<dbReference type="Gene3D" id="3.40.50.720">
    <property type="entry name" value="NAD(P)-binding Rossmann-like Domain"/>
    <property type="match status" value="1"/>
</dbReference>
<dbReference type="STRING" id="322095.HMPREF3185_00475"/>
<dbReference type="PANTHER" id="PTHR40459">
    <property type="entry name" value="CONSERVED HYPOTHETICAL ALANINE AND LEUCINE RICH PROTEIN"/>
    <property type="match status" value="1"/>
</dbReference>
<dbReference type="RefSeq" id="WP_060934981.1">
    <property type="nucleotide sequence ID" value="NZ_KQ960424.1"/>
</dbReference>
<organism evidence="3 4">
    <name type="scientific">Porphyromonas somerae</name>
    <dbReference type="NCBI Taxonomy" id="322095"/>
    <lineage>
        <taxon>Bacteria</taxon>
        <taxon>Pseudomonadati</taxon>
        <taxon>Bacteroidota</taxon>
        <taxon>Bacteroidia</taxon>
        <taxon>Bacteroidales</taxon>
        <taxon>Porphyromonadaceae</taxon>
        <taxon>Porphyromonas</taxon>
    </lineage>
</organism>
<feature type="domain" description="Putative oxidoreductase/dehydrogenase Rossmann-like" evidence="1">
    <location>
        <begin position="8"/>
        <end position="108"/>
    </location>
</feature>
<dbReference type="SUPFAM" id="SSF51735">
    <property type="entry name" value="NAD(P)-binding Rossmann-fold domains"/>
    <property type="match status" value="1"/>
</dbReference>
<accession>A0A134BCB7</accession>
<reference evidence="4" key="1">
    <citation type="submission" date="2016-01" db="EMBL/GenBank/DDBJ databases">
        <authorList>
            <person name="Mitreva M."/>
            <person name="Pepin K.H."/>
            <person name="Mihindukulasuriya K.A."/>
            <person name="Fulton R."/>
            <person name="Fronick C."/>
            <person name="O'Laughlin M."/>
            <person name="Miner T."/>
            <person name="Herter B."/>
            <person name="Rosa B.A."/>
            <person name="Cordes M."/>
            <person name="Tomlinson C."/>
            <person name="Wollam A."/>
            <person name="Palsikar V.B."/>
            <person name="Mardis E.R."/>
            <person name="Wilson R.K."/>
        </authorList>
    </citation>
    <scope>NUCLEOTIDE SEQUENCE [LARGE SCALE GENOMIC DNA]</scope>
    <source>
        <strain evidence="4">KA00683</strain>
    </source>
</reference>
<dbReference type="Proteomes" id="UP000070224">
    <property type="component" value="Unassembled WGS sequence"/>
</dbReference>
<proteinExistence type="predicted"/>
<feature type="domain" description="DUF2520" evidence="2">
    <location>
        <begin position="136"/>
        <end position="261"/>
    </location>
</feature>
<comment type="caution">
    <text evidence="3">The sequence shown here is derived from an EMBL/GenBank/DDBJ whole genome shotgun (WGS) entry which is preliminary data.</text>
</comment>
<evidence type="ECO:0000259" key="2">
    <source>
        <dbReference type="Pfam" id="PF10728"/>
    </source>
</evidence>
<dbReference type="Pfam" id="PF10728">
    <property type="entry name" value="DUF2520"/>
    <property type="match status" value="1"/>
</dbReference>
<dbReference type="InterPro" id="IPR019665">
    <property type="entry name" value="OxRdtase/DH_put_Rossmann_dom"/>
</dbReference>
<dbReference type="InterPro" id="IPR036291">
    <property type="entry name" value="NAD(P)-bd_dom_sf"/>
</dbReference>
<protein>
    <recommendedName>
        <fullName evidence="5">NADP oxidoreductase coenzyme F420-dependent</fullName>
    </recommendedName>
</protein>
<dbReference type="SUPFAM" id="SSF48179">
    <property type="entry name" value="6-phosphogluconate dehydrogenase C-terminal domain-like"/>
    <property type="match status" value="1"/>
</dbReference>
<dbReference type="InterPro" id="IPR018931">
    <property type="entry name" value="DUF2520"/>
</dbReference>
<dbReference type="PANTHER" id="PTHR40459:SF1">
    <property type="entry name" value="CONSERVED HYPOTHETICAL ALANINE AND LEUCINE RICH PROTEIN"/>
    <property type="match status" value="1"/>
</dbReference>
<evidence type="ECO:0000259" key="1">
    <source>
        <dbReference type="Pfam" id="PF10727"/>
    </source>
</evidence>